<dbReference type="EMBL" id="JACIGK010000008">
    <property type="protein sequence ID" value="MBB4265801.1"/>
    <property type="molecule type" value="Genomic_DNA"/>
</dbReference>
<dbReference type="InterPro" id="IPR012340">
    <property type="entry name" value="NA-bd_OB-fold"/>
</dbReference>
<evidence type="ECO:0000256" key="2">
    <source>
        <dbReference type="ARBA" id="ARBA00022692"/>
    </source>
</evidence>
<keyword evidence="2 6" id="KW-0812">Transmembrane</keyword>
<evidence type="ECO:0000256" key="1">
    <source>
        <dbReference type="ARBA" id="ARBA00004141"/>
    </source>
</evidence>
<dbReference type="Pfam" id="PF01957">
    <property type="entry name" value="NfeD"/>
    <property type="match status" value="1"/>
</dbReference>
<name>A0A7W6RD08_9PROT</name>
<sequence>MTESWWPEALVFWHWWILAVVCLGLELVAPGVFFLWVGMAAGAVGLAVMMVPSLGWEWQALAFAALSLLSTVLARRLWRPGAVTSDQPLLNRRAFRHVGSMVTLTSDLEDGRGRVKVGDGEWAAVADTQSLRLPRGSHVRVTGVRDGLLVIAPPEAAGPASDATPPHADQTAQHEK</sequence>
<evidence type="ECO:0000256" key="3">
    <source>
        <dbReference type="ARBA" id="ARBA00022989"/>
    </source>
</evidence>
<proteinExistence type="predicted"/>
<dbReference type="PANTHER" id="PTHR33507">
    <property type="entry name" value="INNER MEMBRANE PROTEIN YBBJ"/>
    <property type="match status" value="1"/>
</dbReference>
<gene>
    <name evidence="8" type="ORF">GGD89_001425</name>
</gene>
<dbReference type="Gene3D" id="2.40.50.140">
    <property type="entry name" value="Nucleic acid-binding proteins"/>
    <property type="match status" value="1"/>
</dbReference>
<feature type="region of interest" description="Disordered" evidence="5">
    <location>
        <begin position="154"/>
        <end position="176"/>
    </location>
</feature>
<keyword evidence="3 6" id="KW-1133">Transmembrane helix</keyword>
<protein>
    <recommendedName>
        <fullName evidence="7">NfeD-like C-terminal domain-containing protein</fullName>
    </recommendedName>
</protein>
<dbReference type="AlphaFoldDB" id="A0A7W6RD08"/>
<dbReference type="InterPro" id="IPR002810">
    <property type="entry name" value="NfeD-like_C"/>
</dbReference>
<accession>A0A7W6RD08</accession>
<dbReference type="RefSeq" id="WP_184043525.1">
    <property type="nucleotide sequence ID" value="NZ_JACIGK010000008.1"/>
</dbReference>
<reference evidence="8 9" key="1">
    <citation type="submission" date="2020-08" db="EMBL/GenBank/DDBJ databases">
        <title>Genome sequencing of Purple Non-Sulfur Bacteria from various extreme environments.</title>
        <authorList>
            <person name="Mayer M."/>
        </authorList>
    </citation>
    <scope>NUCLEOTIDE SEQUENCE [LARGE SCALE GENOMIC DNA]</scope>
    <source>
        <strain evidence="8 9">JA131</strain>
    </source>
</reference>
<evidence type="ECO:0000256" key="4">
    <source>
        <dbReference type="ARBA" id="ARBA00023136"/>
    </source>
</evidence>
<keyword evidence="9" id="KW-1185">Reference proteome</keyword>
<dbReference type="GO" id="GO:0005886">
    <property type="term" value="C:plasma membrane"/>
    <property type="evidence" value="ECO:0007669"/>
    <property type="project" value="TreeGrafter"/>
</dbReference>
<evidence type="ECO:0000313" key="9">
    <source>
        <dbReference type="Proteomes" id="UP000554286"/>
    </source>
</evidence>
<comment type="caution">
    <text evidence="8">The sequence shown here is derived from an EMBL/GenBank/DDBJ whole genome shotgun (WGS) entry which is preliminary data.</text>
</comment>
<evidence type="ECO:0000256" key="5">
    <source>
        <dbReference type="SAM" id="MobiDB-lite"/>
    </source>
</evidence>
<feature type="transmembrane region" description="Helical" evidence="6">
    <location>
        <begin position="12"/>
        <end position="28"/>
    </location>
</feature>
<feature type="domain" description="NfeD-like C-terminal" evidence="7">
    <location>
        <begin position="98"/>
        <end position="153"/>
    </location>
</feature>
<keyword evidence="4 6" id="KW-0472">Membrane</keyword>
<dbReference type="InterPro" id="IPR052165">
    <property type="entry name" value="Membrane_assoc_protease"/>
</dbReference>
<organism evidence="8 9">
    <name type="scientific">Roseospira visakhapatnamensis</name>
    <dbReference type="NCBI Taxonomy" id="390880"/>
    <lineage>
        <taxon>Bacteria</taxon>
        <taxon>Pseudomonadati</taxon>
        <taxon>Pseudomonadota</taxon>
        <taxon>Alphaproteobacteria</taxon>
        <taxon>Rhodospirillales</taxon>
        <taxon>Rhodospirillaceae</taxon>
        <taxon>Roseospira</taxon>
    </lineage>
</organism>
<dbReference type="Proteomes" id="UP000554286">
    <property type="component" value="Unassembled WGS sequence"/>
</dbReference>
<evidence type="ECO:0000259" key="7">
    <source>
        <dbReference type="Pfam" id="PF01957"/>
    </source>
</evidence>
<comment type="subcellular location">
    <subcellularLocation>
        <location evidence="1">Membrane</location>
        <topology evidence="1">Multi-pass membrane protein</topology>
    </subcellularLocation>
</comment>
<dbReference type="PANTHER" id="PTHR33507:SF3">
    <property type="entry name" value="INNER MEMBRANE PROTEIN YBBJ"/>
    <property type="match status" value="1"/>
</dbReference>
<evidence type="ECO:0000256" key="6">
    <source>
        <dbReference type="SAM" id="Phobius"/>
    </source>
</evidence>
<evidence type="ECO:0000313" key="8">
    <source>
        <dbReference type="EMBL" id="MBB4265801.1"/>
    </source>
</evidence>